<accession>A0AAD7M8P2</accession>
<evidence type="ECO:0000256" key="1">
    <source>
        <dbReference type="SAM" id="MobiDB-lite"/>
    </source>
</evidence>
<dbReference type="AlphaFoldDB" id="A0AAD7M8P2"/>
<feature type="compositionally biased region" description="Gly residues" evidence="1">
    <location>
        <begin position="1"/>
        <end position="13"/>
    </location>
</feature>
<sequence>MPAGGTSSGGGSTAGASGTQAGPSGIRAAGSAGDTVERPAGYRPRESGGPLRDTPPPPPRDTPPPLPRDTPPPLPRDTPPPPLRDTPPPPPRDTPALEGTPVPVHEAWRRKDMAEWPEELRRAHTAFAMGVKWPEDWARLVNEYLDFEAAAGYPDEGPRIGGDSRPPEVGEFLTGGRKWHSPPRIRNLGKLGQKGSYVDNWWMWWRSLQPSEREVVEETGMMTMPMEMEWGRLTKMSGRNGFLQVMATLWWWGMEEFRDGAEDTSGWTSAVGDVEGILYGVLKSGEVVVQ</sequence>
<feature type="compositionally biased region" description="Pro residues" evidence="1">
    <location>
        <begin position="53"/>
        <end position="93"/>
    </location>
</feature>
<dbReference type="EMBL" id="JARKIB010000462">
    <property type="protein sequence ID" value="KAJ7705917.1"/>
    <property type="molecule type" value="Genomic_DNA"/>
</dbReference>
<reference evidence="2" key="1">
    <citation type="submission" date="2023-03" db="EMBL/GenBank/DDBJ databases">
        <title>Massive genome expansion in bonnet fungi (Mycena s.s.) driven by repeated elements and novel gene families across ecological guilds.</title>
        <authorList>
            <consortium name="Lawrence Berkeley National Laboratory"/>
            <person name="Harder C.B."/>
            <person name="Miyauchi S."/>
            <person name="Viragh M."/>
            <person name="Kuo A."/>
            <person name="Thoen E."/>
            <person name="Andreopoulos B."/>
            <person name="Lu D."/>
            <person name="Skrede I."/>
            <person name="Drula E."/>
            <person name="Henrissat B."/>
            <person name="Morin E."/>
            <person name="Kohler A."/>
            <person name="Barry K."/>
            <person name="LaButti K."/>
            <person name="Morin E."/>
            <person name="Salamov A."/>
            <person name="Lipzen A."/>
            <person name="Mereny Z."/>
            <person name="Hegedus B."/>
            <person name="Baldrian P."/>
            <person name="Stursova M."/>
            <person name="Weitz H."/>
            <person name="Taylor A."/>
            <person name="Grigoriev I.V."/>
            <person name="Nagy L.G."/>
            <person name="Martin F."/>
            <person name="Kauserud H."/>
        </authorList>
    </citation>
    <scope>NUCLEOTIDE SEQUENCE</scope>
    <source>
        <strain evidence="2">CBHHK182m</strain>
    </source>
</reference>
<name>A0AAD7M8P2_9AGAR</name>
<feature type="compositionally biased region" description="Low complexity" evidence="1">
    <location>
        <begin position="14"/>
        <end position="25"/>
    </location>
</feature>
<proteinExistence type="predicted"/>
<evidence type="ECO:0000313" key="3">
    <source>
        <dbReference type="Proteomes" id="UP001215598"/>
    </source>
</evidence>
<keyword evidence="3" id="KW-1185">Reference proteome</keyword>
<gene>
    <name evidence="2" type="ORF">B0H16DRAFT_1345947</name>
</gene>
<organism evidence="2 3">
    <name type="scientific">Mycena metata</name>
    <dbReference type="NCBI Taxonomy" id="1033252"/>
    <lineage>
        <taxon>Eukaryota</taxon>
        <taxon>Fungi</taxon>
        <taxon>Dikarya</taxon>
        <taxon>Basidiomycota</taxon>
        <taxon>Agaricomycotina</taxon>
        <taxon>Agaricomycetes</taxon>
        <taxon>Agaricomycetidae</taxon>
        <taxon>Agaricales</taxon>
        <taxon>Marasmiineae</taxon>
        <taxon>Mycenaceae</taxon>
        <taxon>Mycena</taxon>
    </lineage>
</organism>
<protein>
    <submittedName>
        <fullName evidence="2">Uncharacterized protein</fullName>
    </submittedName>
</protein>
<feature type="region of interest" description="Disordered" evidence="1">
    <location>
        <begin position="1"/>
        <end position="108"/>
    </location>
</feature>
<comment type="caution">
    <text evidence="2">The sequence shown here is derived from an EMBL/GenBank/DDBJ whole genome shotgun (WGS) entry which is preliminary data.</text>
</comment>
<evidence type="ECO:0000313" key="2">
    <source>
        <dbReference type="EMBL" id="KAJ7705917.1"/>
    </source>
</evidence>
<dbReference type="Proteomes" id="UP001215598">
    <property type="component" value="Unassembled WGS sequence"/>
</dbReference>